<dbReference type="OrthoDB" id="1369138at2"/>
<comment type="caution">
    <text evidence="1">The sequence shown here is derived from an EMBL/GenBank/DDBJ whole genome shotgun (WGS) entry which is preliminary data.</text>
</comment>
<sequence length="92" mass="10729">MKLIVDYSEKQQDILRVESAKYLADYKLEISFSDGLKNIVDFLPFLNKSSHPEIKKYLDLGLFRSFQIIEGNINWNDFDLIFPISSLRAAKL</sequence>
<dbReference type="AlphaFoldDB" id="A0A2W7S4G2"/>
<proteinExistence type="predicted"/>
<organism evidence="1 2">
    <name type="scientific">Algoriphagus chordae</name>
    <dbReference type="NCBI Taxonomy" id="237019"/>
    <lineage>
        <taxon>Bacteria</taxon>
        <taxon>Pseudomonadati</taxon>
        <taxon>Bacteroidota</taxon>
        <taxon>Cytophagia</taxon>
        <taxon>Cytophagales</taxon>
        <taxon>Cyclobacteriaceae</taxon>
        <taxon>Algoriphagus</taxon>
    </lineage>
</organism>
<evidence type="ECO:0000313" key="2">
    <source>
        <dbReference type="Proteomes" id="UP000248882"/>
    </source>
</evidence>
<dbReference type="Gene3D" id="3.30.2020.10">
    <property type="entry name" value="NE0471-like N-terminal domain"/>
    <property type="match status" value="1"/>
</dbReference>
<dbReference type="Pfam" id="PF10387">
    <property type="entry name" value="DUF2442"/>
    <property type="match status" value="1"/>
</dbReference>
<accession>A0A2W7S4G2</accession>
<dbReference type="Proteomes" id="UP000248882">
    <property type="component" value="Unassembled WGS sequence"/>
</dbReference>
<keyword evidence="2" id="KW-1185">Reference proteome</keyword>
<dbReference type="RefSeq" id="WP_111316238.1">
    <property type="nucleotide sequence ID" value="NZ_QKZT01000001.1"/>
</dbReference>
<dbReference type="InterPro" id="IPR018841">
    <property type="entry name" value="DUF2442"/>
</dbReference>
<reference evidence="1 2" key="1">
    <citation type="submission" date="2018-06" db="EMBL/GenBank/DDBJ databases">
        <title>Genomic Encyclopedia of Archaeal and Bacterial Type Strains, Phase II (KMG-II): from individual species to whole genera.</title>
        <authorList>
            <person name="Goeker M."/>
        </authorList>
    </citation>
    <scope>NUCLEOTIDE SEQUENCE [LARGE SCALE GENOMIC DNA]</scope>
    <source>
        <strain evidence="1 2">DSM 19830</strain>
    </source>
</reference>
<protein>
    <submittedName>
        <fullName evidence="1">Uncharacterized protein DUF2442</fullName>
    </submittedName>
</protein>
<dbReference type="InterPro" id="IPR036782">
    <property type="entry name" value="NE0471-like_N"/>
</dbReference>
<gene>
    <name evidence="1" type="ORF">LV85_00118</name>
</gene>
<dbReference type="SUPFAM" id="SSF143880">
    <property type="entry name" value="NE0471 N-terminal domain-like"/>
    <property type="match status" value="1"/>
</dbReference>
<name>A0A2W7S4G2_9BACT</name>
<dbReference type="EMBL" id="QKZT01000001">
    <property type="protein sequence ID" value="PZX57935.1"/>
    <property type="molecule type" value="Genomic_DNA"/>
</dbReference>
<evidence type="ECO:0000313" key="1">
    <source>
        <dbReference type="EMBL" id="PZX57935.1"/>
    </source>
</evidence>